<dbReference type="InterPro" id="IPR027599">
    <property type="entry name" value="PqqD-rel_X"/>
</dbReference>
<gene>
    <name evidence="1" type="ORF">SR41_11910</name>
</gene>
<dbReference type="Proteomes" id="UP000033203">
    <property type="component" value="Unassembled WGS sequence"/>
</dbReference>
<protein>
    <recommendedName>
        <fullName evidence="3">HPr-rel-A system PqqD family protein</fullName>
    </recommendedName>
</protein>
<evidence type="ECO:0008006" key="3">
    <source>
        <dbReference type="Google" id="ProtNLM"/>
    </source>
</evidence>
<dbReference type="PATRIC" id="fig|1549858.7.peg.1421"/>
<proteinExistence type="predicted"/>
<comment type="caution">
    <text evidence="1">The sequence shown here is derived from an EMBL/GenBank/DDBJ whole genome shotgun (WGS) entry which is preliminary data.</text>
</comment>
<organism evidence="1 2">
    <name type="scientific">Sphingomonas melonis</name>
    <dbReference type="NCBI Taxonomy" id="152682"/>
    <lineage>
        <taxon>Bacteria</taxon>
        <taxon>Pseudomonadati</taxon>
        <taxon>Pseudomonadota</taxon>
        <taxon>Alphaproteobacteria</taxon>
        <taxon>Sphingomonadales</taxon>
        <taxon>Sphingomonadaceae</taxon>
        <taxon>Sphingomonas</taxon>
    </lineage>
</organism>
<dbReference type="NCBIfam" id="TIGR04353">
    <property type="entry name" value="PqqD_rel_X"/>
    <property type="match status" value="1"/>
</dbReference>
<accession>A0A0D1MHD8</accession>
<reference evidence="1 2" key="1">
    <citation type="submission" date="2015-01" db="EMBL/GenBank/DDBJ databases">
        <title>Genome of Sphingomonas taxi strain 30a.</title>
        <authorList>
            <person name="Eevers N."/>
            <person name="Van Hamme J."/>
            <person name="Bottos E."/>
            <person name="Weyens N."/>
            <person name="Vangronsveld J."/>
        </authorList>
    </citation>
    <scope>NUCLEOTIDE SEQUENCE [LARGE SCALE GENOMIC DNA]</scope>
    <source>
        <strain evidence="1 2">30a</strain>
    </source>
</reference>
<name>A0A0D1MHD8_9SPHN</name>
<dbReference type="EMBL" id="JXTP01000056">
    <property type="protein sequence ID" value="KIU27026.1"/>
    <property type="molecule type" value="Genomic_DNA"/>
</dbReference>
<dbReference type="AlphaFoldDB" id="A0A0D1MHD8"/>
<sequence>MRYRAAAPDTLLSRELDMLVAVFHRSSGITHLLASPAPEILETLAAGPLDRDALLARLGEAFELGDAGADALAARLDELVAAGLVEAELIGAA</sequence>
<evidence type="ECO:0000313" key="2">
    <source>
        <dbReference type="Proteomes" id="UP000033203"/>
    </source>
</evidence>
<evidence type="ECO:0000313" key="1">
    <source>
        <dbReference type="EMBL" id="KIU27026.1"/>
    </source>
</evidence>